<dbReference type="Proteomes" id="UP000317316">
    <property type="component" value="Unassembled WGS sequence"/>
</dbReference>
<keyword evidence="1" id="KW-0812">Transmembrane</keyword>
<evidence type="ECO:0000256" key="1">
    <source>
        <dbReference type="SAM" id="Phobius"/>
    </source>
</evidence>
<feature type="domain" description="DUF4179" evidence="3">
    <location>
        <begin position="83"/>
        <end position="167"/>
    </location>
</feature>
<evidence type="ECO:0000259" key="3">
    <source>
        <dbReference type="Pfam" id="PF13786"/>
    </source>
</evidence>
<name>A0A544SVH9_9BACI</name>
<keyword evidence="5" id="KW-1185">Reference proteome</keyword>
<feature type="domain" description="Putative zinc-finger" evidence="2">
    <location>
        <begin position="7"/>
        <end position="35"/>
    </location>
</feature>
<proteinExistence type="predicted"/>
<dbReference type="AlphaFoldDB" id="A0A544SVH9"/>
<comment type="caution">
    <text evidence="4">The sequence shown here is derived from an EMBL/GenBank/DDBJ whole genome shotgun (WGS) entry which is preliminary data.</text>
</comment>
<dbReference type="OrthoDB" id="2473268at2"/>
<evidence type="ECO:0000259" key="2">
    <source>
        <dbReference type="Pfam" id="PF13490"/>
    </source>
</evidence>
<accession>A0A544SVH9</accession>
<dbReference type="RefSeq" id="WP_142540734.1">
    <property type="nucleotide sequence ID" value="NZ_BMIE01000011.1"/>
</dbReference>
<dbReference type="Pfam" id="PF13786">
    <property type="entry name" value="DUF4179"/>
    <property type="match status" value="1"/>
</dbReference>
<dbReference type="Pfam" id="PF13490">
    <property type="entry name" value="zf-HC2"/>
    <property type="match status" value="1"/>
</dbReference>
<sequence length="523" mass="59019">MNCPKADKLSQYVDNLLTEQEHSRIQQHLKSCDSCKSIVELFKEEEQFIKGSLQSPTLSDDFASIVLDKLDPYKKKKARRNSQMVRRILILAAGVLLALSLTATINPSFAQFIGGLFSTKQVDEGLQMASDDGLEKRLDLEVSDQGLTFKVEDIIVDSSRVALSIQVINENGIAERPNISNNGNIISVTGYNGSYNYSMGYRMDNGLDYNSLQVFINDEPGLEKVTIKFHLVELNGKQGNWELEIPVEVADKEKETRKVLLNNAAQNIDGVEVTLKEIQYAPTSNTLLYETAYQTSELVEAEEKLKYLKEEFGYNVSELLNFGTSIKYYIENEEKKIILKFSPFTNKEPNDDKLIISSAKGKGKLGHAAWKESFVPEKVDSKLTFVLEGVYKVVPTDFSVKFNPEKIEDNPVSFEYMGNAVTIKKAKLQNAVSADDSAFFEIEMEVCQESNAAVLGNWVLKGDTGSAYRIDNETTEKVNECFKRSIYFKTNGLAEVPDEMSLHLLTATRFFELEEKWKIPLYE</sequence>
<dbReference type="Gene3D" id="2.60.40.1630">
    <property type="entry name" value="bacillus anthracis domain"/>
    <property type="match status" value="1"/>
</dbReference>
<feature type="transmembrane region" description="Helical" evidence="1">
    <location>
        <begin position="84"/>
        <end position="103"/>
    </location>
</feature>
<evidence type="ECO:0000313" key="4">
    <source>
        <dbReference type="EMBL" id="TQR09203.1"/>
    </source>
</evidence>
<gene>
    <name evidence="4" type="ORF">FG382_20530</name>
</gene>
<dbReference type="InterPro" id="IPR025436">
    <property type="entry name" value="DUF4179"/>
</dbReference>
<keyword evidence="1" id="KW-1133">Transmembrane helix</keyword>
<dbReference type="InterPro" id="IPR027383">
    <property type="entry name" value="Znf_put"/>
</dbReference>
<keyword evidence="1" id="KW-0472">Membrane</keyword>
<dbReference type="EMBL" id="VDGH01000014">
    <property type="protein sequence ID" value="TQR09203.1"/>
    <property type="molecule type" value="Genomic_DNA"/>
</dbReference>
<reference evidence="4 5" key="1">
    <citation type="submission" date="2019-05" db="EMBL/GenBank/DDBJ databases">
        <title>Psychrobacillus vulpis sp. nov., a new species isolated from feces of a red fox that inhabits in The Tablas de Daimiel Natural Park, Albacete, Spain.</title>
        <authorList>
            <person name="Rodriguez M."/>
            <person name="Reina J.C."/>
            <person name="Bejar V."/>
            <person name="Llamas I."/>
        </authorList>
    </citation>
    <scope>NUCLEOTIDE SEQUENCE [LARGE SCALE GENOMIC DNA]</scope>
    <source>
        <strain evidence="4 5">NEAU-3TGS17</strain>
    </source>
</reference>
<organism evidence="4 5">
    <name type="scientific">Psychrobacillus lasiicapitis</name>
    <dbReference type="NCBI Taxonomy" id="1636719"/>
    <lineage>
        <taxon>Bacteria</taxon>
        <taxon>Bacillati</taxon>
        <taxon>Bacillota</taxon>
        <taxon>Bacilli</taxon>
        <taxon>Bacillales</taxon>
        <taxon>Bacillaceae</taxon>
        <taxon>Psychrobacillus</taxon>
    </lineage>
</organism>
<evidence type="ECO:0000313" key="5">
    <source>
        <dbReference type="Proteomes" id="UP000317316"/>
    </source>
</evidence>
<protein>
    <submittedName>
        <fullName evidence="4">DUF4179 domain-containing protein</fullName>
    </submittedName>
</protein>